<accession>A0ABN7YKN9</accession>
<dbReference type="SUPFAM" id="SSF46894">
    <property type="entry name" value="C-terminal effector domain of the bipartite response regulators"/>
    <property type="match status" value="1"/>
</dbReference>
<dbReference type="InterPro" id="IPR000792">
    <property type="entry name" value="Tscrpt_reg_LuxR_C"/>
</dbReference>
<protein>
    <recommendedName>
        <fullName evidence="1">PAS domain-containing protein</fullName>
    </recommendedName>
</protein>
<proteinExistence type="predicted"/>
<dbReference type="InterPro" id="IPR036388">
    <property type="entry name" value="WH-like_DNA-bd_sf"/>
</dbReference>
<dbReference type="CDD" id="cd00130">
    <property type="entry name" value="PAS"/>
    <property type="match status" value="1"/>
</dbReference>
<dbReference type="Pfam" id="PF00989">
    <property type="entry name" value="PAS"/>
    <property type="match status" value="1"/>
</dbReference>
<dbReference type="InterPro" id="IPR013767">
    <property type="entry name" value="PAS_fold"/>
</dbReference>
<dbReference type="InterPro" id="IPR000014">
    <property type="entry name" value="PAS"/>
</dbReference>
<dbReference type="Gene3D" id="3.30.450.20">
    <property type="entry name" value="PAS domain"/>
    <property type="match status" value="1"/>
</dbReference>
<evidence type="ECO:0000313" key="2">
    <source>
        <dbReference type="EMBL" id="CAG9174058.1"/>
    </source>
</evidence>
<reference evidence="2 3" key="1">
    <citation type="submission" date="2021-08" db="EMBL/GenBank/DDBJ databases">
        <authorList>
            <person name="Peeters C."/>
        </authorList>
    </citation>
    <scope>NUCLEOTIDE SEQUENCE [LARGE SCALE GENOMIC DNA]</scope>
    <source>
        <strain evidence="2 3">LMG 21510</strain>
    </source>
</reference>
<gene>
    <name evidence="2" type="ORF">LMG21510_02430</name>
</gene>
<organism evidence="2 3">
    <name type="scientific">Cupriavidus respiraculi</name>
    <dbReference type="NCBI Taxonomy" id="195930"/>
    <lineage>
        <taxon>Bacteria</taxon>
        <taxon>Pseudomonadati</taxon>
        <taxon>Pseudomonadota</taxon>
        <taxon>Betaproteobacteria</taxon>
        <taxon>Burkholderiales</taxon>
        <taxon>Burkholderiaceae</taxon>
        <taxon>Cupriavidus</taxon>
    </lineage>
</organism>
<dbReference type="SUPFAM" id="SSF55785">
    <property type="entry name" value="PYP-like sensor domain (PAS domain)"/>
    <property type="match status" value="1"/>
</dbReference>
<dbReference type="Proteomes" id="UP000721236">
    <property type="component" value="Unassembled WGS sequence"/>
</dbReference>
<comment type="caution">
    <text evidence="2">The sequence shown here is derived from an EMBL/GenBank/DDBJ whole genome shotgun (WGS) entry which is preliminary data.</text>
</comment>
<dbReference type="SMART" id="SM00091">
    <property type="entry name" value="PAS"/>
    <property type="match status" value="1"/>
</dbReference>
<dbReference type="InterPro" id="IPR016032">
    <property type="entry name" value="Sig_transdc_resp-reg_C-effctor"/>
</dbReference>
<evidence type="ECO:0000259" key="1">
    <source>
        <dbReference type="PROSITE" id="PS50112"/>
    </source>
</evidence>
<name>A0ABN7YKN9_9BURK</name>
<dbReference type="Pfam" id="PF00196">
    <property type="entry name" value="GerE"/>
    <property type="match status" value="1"/>
</dbReference>
<dbReference type="EMBL" id="CAJZAH010000002">
    <property type="protein sequence ID" value="CAG9174058.1"/>
    <property type="molecule type" value="Genomic_DNA"/>
</dbReference>
<dbReference type="SMART" id="SM00421">
    <property type="entry name" value="HTH_LUXR"/>
    <property type="match status" value="1"/>
</dbReference>
<feature type="domain" description="PAS" evidence="1">
    <location>
        <begin position="6"/>
        <end position="76"/>
    </location>
</feature>
<evidence type="ECO:0000313" key="3">
    <source>
        <dbReference type="Proteomes" id="UP000721236"/>
    </source>
</evidence>
<dbReference type="Gene3D" id="1.10.10.10">
    <property type="entry name" value="Winged helix-like DNA-binding domain superfamily/Winged helix DNA-binding domain"/>
    <property type="match status" value="1"/>
</dbReference>
<sequence>MTKSATEEAIVRFADSVPDAVFLVNEVGKIQYINRACVDTLGFPRGDIVDQAIMDLVVPADRQRTRAEAAKVLAGASRVGFENRYRHKDGSDVHFSWSASWLEPQRLRIGVARNTTALHARPIAGGELLPPLELLWCLAPYERRVLQLLLTEASEKQIAQRLELAVSTTHSYATGIYRKLGVKGRLGLMSLCIGLLARR</sequence>
<dbReference type="InterPro" id="IPR035965">
    <property type="entry name" value="PAS-like_dom_sf"/>
</dbReference>
<keyword evidence="3" id="KW-1185">Reference proteome</keyword>
<dbReference type="NCBIfam" id="TIGR00229">
    <property type="entry name" value="sensory_box"/>
    <property type="match status" value="1"/>
</dbReference>
<dbReference type="PROSITE" id="PS50112">
    <property type="entry name" value="PAS"/>
    <property type="match status" value="1"/>
</dbReference>